<sequence>MLDITPLNNAIFRLEEGLIRYESDISDLQIRDGLIQRFEFTYELSHKMLKRYLESIVPNPQELDTMTFQDLIRTGNEFGLLQGNWTNWKQYRDMRSRTSHTYDEATAIAVVAGIPAFLTEAQFLQEQLASRLK</sequence>
<dbReference type="OrthoDB" id="9810452at2"/>
<accession>A0A2M8RVX3</accession>
<dbReference type="AlphaFoldDB" id="A0A2M8RVX3"/>
<dbReference type="InterPro" id="IPR010235">
    <property type="entry name" value="HepT"/>
</dbReference>
<evidence type="ECO:0000313" key="2">
    <source>
        <dbReference type="Proteomes" id="UP000230282"/>
    </source>
</evidence>
<organism evidence="1 2">
    <name type="scientific">Caviibacterium pharyngocola</name>
    <dbReference type="NCBI Taxonomy" id="28159"/>
    <lineage>
        <taxon>Bacteria</taxon>
        <taxon>Pseudomonadati</taxon>
        <taxon>Pseudomonadota</taxon>
        <taxon>Gammaproteobacteria</taxon>
        <taxon>Pasteurellales</taxon>
        <taxon>Pasteurellaceae</taxon>
        <taxon>Caviibacterium</taxon>
    </lineage>
</organism>
<gene>
    <name evidence="1" type="ORF">CVP04_06650</name>
</gene>
<reference evidence="1 2" key="1">
    <citation type="submission" date="2017-11" db="EMBL/GenBank/DDBJ databases">
        <title>Reclassification of Bisgaard taxon 5 as Caviibacterium pharyngocola gen. nov., sp. nov.</title>
        <authorList>
            <person name="Christensen H."/>
        </authorList>
    </citation>
    <scope>NUCLEOTIDE SEQUENCE [LARGE SCALE GENOMIC DNA]</scope>
    <source>
        <strain evidence="1 2">7_3</strain>
    </source>
</reference>
<name>A0A2M8RVX3_9PAST</name>
<dbReference type="GO" id="GO:0016740">
    <property type="term" value="F:transferase activity"/>
    <property type="evidence" value="ECO:0007669"/>
    <property type="project" value="UniProtKB-KW"/>
</dbReference>
<dbReference type="Pfam" id="PF08780">
    <property type="entry name" value="NTase_sub_bind"/>
    <property type="match status" value="1"/>
</dbReference>
<dbReference type="Gene3D" id="1.20.120.330">
    <property type="entry name" value="Nucleotidyltransferases domain 2"/>
    <property type="match status" value="1"/>
</dbReference>
<dbReference type="EMBL" id="PHGZ01000013">
    <property type="protein sequence ID" value="PJG83032.1"/>
    <property type="molecule type" value="Genomic_DNA"/>
</dbReference>
<proteinExistence type="predicted"/>
<protein>
    <submittedName>
        <fullName evidence="1">Nucleotidyltransferase</fullName>
    </submittedName>
</protein>
<dbReference type="NCBIfam" id="TIGR01987">
    <property type="entry name" value="HI0074"/>
    <property type="match status" value="1"/>
</dbReference>
<keyword evidence="1" id="KW-0808">Transferase</keyword>
<evidence type="ECO:0000313" key="1">
    <source>
        <dbReference type="EMBL" id="PJG83032.1"/>
    </source>
</evidence>
<keyword evidence="2" id="KW-1185">Reference proteome</keyword>
<dbReference type="SUPFAM" id="SSF81593">
    <property type="entry name" value="Nucleotidyltransferase substrate binding subunit/domain"/>
    <property type="match status" value="1"/>
</dbReference>
<comment type="caution">
    <text evidence="1">The sequence shown here is derived from an EMBL/GenBank/DDBJ whole genome shotgun (WGS) entry which is preliminary data.</text>
</comment>
<dbReference type="RefSeq" id="WP_100296722.1">
    <property type="nucleotide sequence ID" value="NZ_PHGZ01000013.1"/>
</dbReference>
<dbReference type="Proteomes" id="UP000230282">
    <property type="component" value="Unassembled WGS sequence"/>
</dbReference>